<dbReference type="InterPro" id="IPR018060">
    <property type="entry name" value="HTH_AraC"/>
</dbReference>
<dbReference type="PANTHER" id="PTHR46796:SF13">
    <property type="entry name" value="HTH-TYPE TRANSCRIPTIONAL ACTIVATOR RHAS"/>
    <property type="match status" value="1"/>
</dbReference>
<dbReference type="AlphaFoldDB" id="A0A1Q8ZXH9"/>
<evidence type="ECO:0000256" key="1">
    <source>
        <dbReference type="ARBA" id="ARBA00022490"/>
    </source>
</evidence>
<evidence type="ECO:0000256" key="5">
    <source>
        <dbReference type="ARBA" id="ARBA00023163"/>
    </source>
</evidence>
<dbReference type="InterPro" id="IPR050204">
    <property type="entry name" value="AraC_XylS_family_regulators"/>
</dbReference>
<dbReference type="InterPro" id="IPR037923">
    <property type="entry name" value="HTH-like"/>
</dbReference>
<dbReference type="EMBL" id="MKIM01000020">
    <property type="protein sequence ID" value="OLP46612.1"/>
    <property type="molecule type" value="Genomic_DNA"/>
</dbReference>
<sequence>MDKTEQTVLAGIPVNAVSLTLTRSAIKMQHTPRWSVDKVNTVHDLAICLTGRARYVIDGEEIIMEPGCAMLIEANMPFRGQSISQEPYTGLAQHFTLEVFGQMDLISQMKVRRSVALPRWTMLEPLVRYYRESVPLSSTTLIQHHMFMVLLIQFMEAAFEGWRPQQEAALDNPDQLSLAVMVASSRIAADPLDDSIVEQVLENIPYNRDYFRRIFRRQVGFTPLKYQEFKRMERAMGLLAGGLSVKKSSELSGFSDPYYFSRMFKHYIGVSPAGYKAAERRHRDGQFPRGEEDGKVIYPLQRRPS</sequence>
<comment type="caution">
    <text evidence="8">The sequence shown here is derived from an EMBL/GenBank/DDBJ whole genome shotgun (WGS) entry which is preliminary data.</text>
</comment>
<dbReference type="SUPFAM" id="SSF51215">
    <property type="entry name" value="Regulatory protein AraC"/>
    <property type="match status" value="1"/>
</dbReference>
<keyword evidence="1" id="KW-0963">Cytoplasm</keyword>
<keyword evidence="5" id="KW-0804">Transcription</keyword>
<dbReference type="STRING" id="1867956.BJF95_16665"/>
<dbReference type="InterPro" id="IPR009057">
    <property type="entry name" value="Homeodomain-like_sf"/>
</dbReference>
<accession>A0A1Q8ZXH9</accession>
<feature type="domain" description="HTH araC/xylS-type" evidence="7">
    <location>
        <begin position="197"/>
        <end position="278"/>
    </location>
</feature>
<dbReference type="InterPro" id="IPR018062">
    <property type="entry name" value="HTH_AraC-typ_CS"/>
</dbReference>
<dbReference type="Pfam" id="PF02311">
    <property type="entry name" value="AraC_binding"/>
    <property type="match status" value="1"/>
</dbReference>
<dbReference type="Proteomes" id="UP000186894">
    <property type="component" value="Unassembled WGS sequence"/>
</dbReference>
<dbReference type="PANTHER" id="PTHR46796">
    <property type="entry name" value="HTH-TYPE TRANSCRIPTIONAL ACTIVATOR RHAS-RELATED"/>
    <property type="match status" value="1"/>
</dbReference>
<dbReference type="Gene3D" id="1.10.10.60">
    <property type="entry name" value="Homeodomain-like"/>
    <property type="match status" value="2"/>
</dbReference>
<evidence type="ECO:0000313" key="9">
    <source>
        <dbReference type="Proteomes" id="UP000186894"/>
    </source>
</evidence>
<evidence type="ECO:0000256" key="3">
    <source>
        <dbReference type="ARBA" id="ARBA00023125"/>
    </source>
</evidence>
<keyword evidence="2" id="KW-0805">Transcription regulation</keyword>
<dbReference type="SMART" id="SM00342">
    <property type="entry name" value="HTH_ARAC"/>
    <property type="match status" value="1"/>
</dbReference>
<dbReference type="OrthoDB" id="9803764at2"/>
<dbReference type="GO" id="GO:0043565">
    <property type="term" value="F:sequence-specific DNA binding"/>
    <property type="evidence" value="ECO:0007669"/>
    <property type="project" value="InterPro"/>
</dbReference>
<keyword evidence="4" id="KW-0010">Activator</keyword>
<name>A0A1Q8ZXH9_9HYPH</name>
<dbReference type="GO" id="GO:0003700">
    <property type="term" value="F:DNA-binding transcription factor activity"/>
    <property type="evidence" value="ECO:0007669"/>
    <property type="project" value="InterPro"/>
</dbReference>
<keyword evidence="9" id="KW-1185">Reference proteome</keyword>
<organism evidence="8 9">
    <name type="scientific">Rhizobium oryziradicis</name>
    <dbReference type="NCBI Taxonomy" id="1867956"/>
    <lineage>
        <taxon>Bacteria</taxon>
        <taxon>Pseudomonadati</taxon>
        <taxon>Pseudomonadota</taxon>
        <taxon>Alphaproteobacteria</taxon>
        <taxon>Hyphomicrobiales</taxon>
        <taxon>Rhizobiaceae</taxon>
        <taxon>Rhizobium/Agrobacterium group</taxon>
        <taxon>Rhizobium</taxon>
    </lineage>
</organism>
<evidence type="ECO:0000313" key="8">
    <source>
        <dbReference type="EMBL" id="OLP46612.1"/>
    </source>
</evidence>
<keyword evidence="3" id="KW-0238">DNA-binding</keyword>
<dbReference type="PROSITE" id="PS00041">
    <property type="entry name" value="HTH_ARAC_FAMILY_1"/>
    <property type="match status" value="1"/>
</dbReference>
<dbReference type="InterPro" id="IPR003313">
    <property type="entry name" value="AraC-bd"/>
</dbReference>
<dbReference type="RefSeq" id="WP_075637890.1">
    <property type="nucleotide sequence ID" value="NZ_MKIM01000020.1"/>
</dbReference>
<evidence type="ECO:0000256" key="4">
    <source>
        <dbReference type="ARBA" id="ARBA00023159"/>
    </source>
</evidence>
<feature type="region of interest" description="Disordered" evidence="6">
    <location>
        <begin position="281"/>
        <end position="305"/>
    </location>
</feature>
<protein>
    <submittedName>
        <fullName evidence="8">AraC family transcriptional regulator</fullName>
    </submittedName>
</protein>
<dbReference type="PROSITE" id="PS01124">
    <property type="entry name" value="HTH_ARAC_FAMILY_2"/>
    <property type="match status" value="1"/>
</dbReference>
<dbReference type="SUPFAM" id="SSF46689">
    <property type="entry name" value="Homeodomain-like"/>
    <property type="match status" value="1"/>
</dbReference>
<evidence type="ECO:0000259" key="7">
    <source>
        <dbReference type="PROSITE" id="PS01124"/>
    </source>
</evidence>
<dbReference type="Pfam" id="PF12833">
    <property type="entry name" value="HTH_18"/>
    <property type="match status" value="1"/>
</dbReference>
<proteinExistence type="predicted"/>
<reference evidence="8 9" key="1">
    <citation type="submission" date="2016-09" db="EMBL/GenBank/DDBJ databases">
        <title>Rhizobium oryziradicis sp. nov., isolated from the root of rice.</title>
        <authorList>
            <person name="Zhao J."/>
            <person name="Zhang X."/>
        </authorList>
    </citation>
    <scope>NUCLEOTIDE SEQUENCE [LARGE SCALE GENOMIC DNA]</scope>
    <source>
        <strain evidence="8 9">N19</strain>
    </source>
</reference>
<gene>
    <name evidence="8" type="ORF">BJF95_16665</name>
</gene>
<evidence type="ECO:0000256" key="6">
    <source>
        <dbReference type="SAM" id="MobiDB-lite"/>
    </source>
</evidence>
<evidence type="ECO:0000256" key="2">
    <source>
        <dbReference type="ARBA" id="ARBA00023015"/>
    </source>
</evidence>
<feature type="compositionally biased region" description="Basic and acidic residues" evidence="6">
    <location>
        <begin position="281"/>
        <end position="295"/>
    </location>
</feature>